<comment type="caution">
    <text evidence="3">The sequence shown here is derived from an EMBL/GenBank/DDBJ whole genome shotgun (WGS) entry which is preliminary data.</text>
</comment>
<dbReference type="Proteomes" id="UP000538666">
    <property type="component" value="Unassembled WGS sequence"/>
</dbReference>
<name>A0A841K3C3_9BACT</name>
<dbReference type="RefSeq" id="WP_156186054.1">
    <property type="nucleotide sequence ID" value="NZ_JACHEK010000007.1"/>
</dbReference>
<sequence>MRLIFRRSTLLLLLISGIAYAQSTLGVTQNSSPEIQAQTGAAGTQRKPCLGCEAVPKPVPDRIYYYLFLQHIGREDQEVQRALAEGKDISEIRWDYQNTVHLREDETKQMLSVALEGYRAIEAKEQEVQDGIRLLHEQYTNAQIAKMKTPENLKHLNDERWQLVGNTMANLRQALGQEEYQKLDSFIHATWGAHTSRFQQRDRAASDPSSLLAGPNATKVNDQEQ</sequence>
<evidence type="ECO:0000256" key="2">
    <source>
        <dbReference type="SAM" id="SignalP"/>
    </source>
</evidence>
<accession>A0A841K3C3</accession>
<evidence type="ECO:0000256" key="1">
    <source>
        <dbReference type="SAM" id="MobiDB-lite"/>
    </source>
</evidence>
<feature type="region of interest" description="Disordered" evidence="1">
    <location>
        <begin position="198"/>
        <end position="225"/>
    </location>
</feature>
<protein>
    <submittedName>
        <fullName evidence="3">Uncharacterized protein</fullName>
    </submittedName>
</protein>
<evidence type="ECO:0000313" key="4">
    <source>
        <dbReference type="Proteomes" id="UP000538666"/>
    </source>
</evidence>
<evidence type="ECO:0000313" key="3">
    <source>
        <dbReference type="EMBL" id="MBB6145661.1"/>
    </source>
</evidence>
<organism evidence="3 4">
    <name type="scientific">Silvibacterium bohemicum</name>
    <dbReference type="NCBI Taxonomy" id="1577686"/>
    <lineage>
        <taxon>Bacteria</taxon>
        <taxon>Pseudomonadati</taxon>
        <taxon>Acidobacteriota</taxon>
        <taxon>Terriglobia</taxon>
        <taxon>Terriglobales</taxon>
        <taxon>Acidobacteriaceae</taxon>
        <taxon>Silvibacterium</taxon>
    </lineage>
</organism>
<reference evidence="3 4" key="1">
    <citation type="submission" date="2020-08" db="EMBL/GenBank/DDBJ databases">
        <title>Genomic Encyclopedia of Type Strains, Phase IV (KMG-IV): sequencing the most valuable type-strain genomes for metagenomic binning, comparative biology and taxonomic classification.</title>
        <authorList>
            <person name="Goeker M."/>
        </authorList>
    </citation>
    <scope>NUCLEOTIDE SEQUENCE [LARGE SCALE GENOMIC DNA]</scope>
    <source>
        <strain evidence="3 4">DSM 103733</strain>
    </source>
</reference>
<dbReference type="EMBL" id="JACHEK010000007">
    <property type="protein sequence ID" value="MBB6145661.1"/>
    <property type="molecule type" value="Genomic_DNA"/>
</dbReference>
<proteinExistence type="predicted"/>
<feature type="chain" id="PRO_5032289785" evidence="2">
    <location>
        <begin position="22"/>
        <end position="225"/>
    </location>
</feature>
<keyword evidence="4" id="KW-1185">Reference proteome</keyword>
<gene>
    <name evidence="3" type="ORF">HNQ77_003622</name>
</gene>
<dbReference type="AlphaFoldDB" id="A0A841K3C3"/>
<feature type="signal peptide" evidence="2">
    <location>
        <begin position="1"/>
        <end position="21"/>
    </location>
</feature>
<keyword evidence="2" id="KW-0732">Signal</keyword>